<dbReference type="EMBL" id="DS985218">
    <property type="protein sequence ID" value="EEY18806.1"/>
    <property type="molecule type" value="Genomic_DNA"/>
</dbReference>
<feature type="compositionally biased region" description="Pro residues" evidence="1">
    <location>
        <begin position="362"/>
        <end position="371"/>
    </location>
</feature>
<dbReference type="Proteomes" id="UP000008698">
    <property type="component" value="Unassembled WGS sequence"/>
</dbReference>
<protein>
    <submittedName>
        <fullName evidence="3">Uncharacterized protein</fullName>
    </submittedName>
</protein>
<evidence type="ECO:0000256" key="2">
    <source>
        <dbReference type="SAM" id="Phobius"/>
    </source>
</evidence>
<dbReference type="RefSeq" id="XP_003005309.1">
    <property type="nucleotide sequence ID" value="XM_003005263.1"/>
</dbReference>
<gene>
    <name evidence="3" type="ORF">VDBG_04915</name>
</gene>
<feature type="transmembrane region" description="Helical" evidence="2">
    <location>
        <begin position="212"/>
        <end position="239"/>
    </location>
</feature>
<feature type="compositionally biased region" description="Low complexity" evidence="1">
    <location>
        <begin position="352"/>
        <end position="361"/>
    </location>
</feature>
<dbReference type="OMA" id="WGLVCAI"/>
<dbReference type="PANTHER" id="PTHR42069">
    <property type="entry name" value="HYPHAL ANASTAMOSIS-8 PROTEIN"/>
    <property type="match status" value="1"/>
</dbReference>
<dbReference type="STRING" id="526221.C9SIN3"/>
<keyword evidence="4" id="KW-1185">Reference proteome</keyword>
<sequence>MFSQDDKKRPAALNLTPNRSASTDSSSSGSSLKPPRTPRFAEATSVHSPVEAPLSPFAPHERSEMPQSQPGDIGFGYINNRESVNVPMTPKTPLKSAMRVPGTPARKFENPMSPTFKEEEFLDKRESHTSKAQRRDLRIKTRVRMAKFALRGVSFSCALIIISMLSASFSIFNATRSLPAQSGLPACCKENRRAELYQDKVDYALVCRLNNWVLICIIIEVVIEIIAISLYSIVFYRYYTKRRLTKSMDMRDRARSDLYLAQLRSQSAPNTPGLKSPGLYSQYALSPRNPEKTFASLSAIEEQQPQPTFTPAARFVEPASSFAGQQQSTFKLQAPPVKAPSATPKLGGGGFTPTSTTAPALPTHPPSPPQPTYNEHAHASGAADEPVYDAVPIPGAYADAPVKGYGR</sequence>
<keyword evidence="2" id="KW-1133">Transmembrane helix</keyword>
<feature type="region of interest" description="Disordered" evidence="1">
    <location>
        <begin position="331"/>
        <end position="383"/>
    </location>
</feature>
<organism evidence="4">
    <name type="scientific">Verticillium alfalfae (strain VaMs.102 / ATCC MYA-4576 / FGSC 10136)</name>
    <name type="common">Verticillium wilt of alfalfa</name>
    <name type="synonym">Verticillium albo-atrum</name>
    <dbReference type="NCBI Taxonomy" id="526221"/>
    <lineage>
        <taxon>Eukaryota</taxon>
        <taxon>Fungi</taxon>
        <taxon>Dikarya</taxon>
        <taxon>Ascomycota</taxon>
        <taxon>Pezizomycotina</taxon>
        <taxon>Sordariomycetes</taxon>
        <taxon>Hypocreomycetidae</taxon>
        <taxon>Glomerellales</taxon>
        <taxon>Plectosphaerellaceae</taxon>
        <taxon>Verticillium</taxon>
    </lineage>
</organism>
<evidence type="ECO:0000313" key="3">
    <source>
        <dbReference type="EMBL" id="EEY18806.1"/>
    </source>
</evidence>
<reference evidence="4" key="1">
    <citation type="journal article" date="2011" name="PLoS Pathog.">
        <title>Comparative genomics yields insights into niche adaptation of plant vascular wilt pathogens.</title>
        <authorList>
            <person name="Klosterman S.J."/>
            <person name="Subbarao K.V."/>
            <person name="Kang S."/>
            <person name="Veronese P."/>
            <person name="Gold S.E."/>
            <person name="Thomma B.P.H.J."/>
            <person name="Chen Z."/>
            <person name="Henrissat B."/>
            <person name="Lee Y.-H."/>
            <person name="Park J."/>
            <person name="Garcia-Pedrajas M.D."/>
            <person name="Barbara D.J."/>
            <person name="Anchieta A."/>
            <person name="de Jonge R."/>
            <person name="Santhanam P."/>
            <person name="Maruthachalam K."/>
            <person name="Atallah Z."/>
            <person name="Amyotte S.G."/>
            <person name="Paz Z."/>
            <person name="Inderbitzin P."/>
            <person name="Hayes R.J."/>
            <person name="Heiman D.I."/>
            <person name="Young S."/>
            <person name="Zeng Q."/>
            <person name="Engels R."/>
            <person name="Galagan J."/>
            <person name="Cuomo C.A."/>
            <person name="Dobinson K.F."/>
            <person name="Ma L.-J."/>
        </authorList>
    </citation>
    <scope>NUCLEOTIDE SEQUENCE [LARGE SCALE GENOMIC DNA]</scope>
    <source>
        <strain evidence="4">VaMs.102 / ATCC MYA-4576 / FGSC 10136</strain>
    </source>
</reference>
<keyword evidence="2" id="KW-0472">Membrane</keyword>
<dbReference type="PANTHER" id="PTHR42069:SF1">
    <property type="entry name" value="MARVEL DOMAIN-CONTAINING PROTEIN"/>
    <property type="match status" value="1"/>
</dbReference>
<dbReference type="KEGG" id="val:VDBG_04915"/>
<evidence type="ECO:0000313" key="4">
    <source>
        <dbReference type="Proteomes" id="UP000008698"/>
    </source>
</evidence>
<dbReference type="OrthoDB" id="5420724at2759"/>
<dbReference type="GeneID" id="9530529"/>
<keyword evidence="2" id="KW-0812">Transmembrane</keyword>
<dbReference type="eggNOG" id="ENOG502RFD2">
    <property type="taxonomic scope" value="Eukaryota"/>
</dbReference>
<proteinExistence type="predicted"/>
<feature type="transmembrane region" description="Helical" evidence="2">
    <location>
        <begin position="148"/>
        <end position="172"/>
    </location>
</feature>
<accession>C9SIN3</accession>
<feature type="region of interest" description="Disordered" evidence="1">
    <location>
        <begin position="1"/>
        <end position="111"/>
    </location>
</feature>
<evidence type="ECO:0000256" key="1">
    <source>
        <dbReference type="SAM" id="MobiDB-lite"/>
    </source>
</evidence>
<name>C9SIN3_VERA1</name>
<dbReference type="AlphaFoldDB" id="C9SIN3"/>
<feature type="compositionally biased region" description="Low complexity" evidence="1">
    <location>
        <begin position="20"/>
        <end position="31"/>
    </location>
</feature>
<dbReference type="HOGENOM" id="CLU_044229_0_0_1"/>